<evidence type="ECO:0000313" key="3">
    <source>
        <dbReference type="Proteomes" id="UP000501690"/>
    </source>
</evidence>
<dbReference type="EMBL" id="CP039355">
    <property type="protein sequence ID" value="QCE14113.1"/>
    <property type="molecule type" value="Genomic_DNA"/>
</dbReference>
<reference evidence="2 3" key="1">
    <citation type="submission" date="2019-04" db="EMBL/GenBank/DDBJ databases">
        <title>An improved genome assembly and genetic linkage map for asparagus bean, Vigna unguiculata ssp. sesquipedialis.</title>
        <authorList>
            <person name="Xia Q."/>
            <person name="Zhang R."/>
            <person name="Dong Y."/>
        </authorList>
    </citation>
    <scope>NUCLEOTIDE SEQUENCE [LARGE SCALE GENOMIC DNA]</scope>
    <source>
        <tissue evidence="2">Leaf</tissue>
    </source>
</reference>
<evidence type="ECO:0000313" key="2">
    <source>
        <dbReference type="EMBL" id="QCE14113.1"/>
    </source>
</evidence>
<evidence type="ECO:0000256" key="1">
    <source>
        <dbReference type="SAM" id="MobiDB-lite"/>
    </source>
</evidence>
<accession>A0A4D6NK01</accession>
<dbReference type="Proteomes" id="UP000501690">
    <property type="component" value="Linkage Group LG11"/>
</dbReference>
<protein>
    <submittedName>
        <fullName evidence="2">Uncharacterized protein</fullName>
    </submittedName>
</protein>
<sequence length="61" mass="6696">MRNGEVAAGRACDDAWRRVRAPMVAMSTTLESPGRDEQNRLVIGQSTNSSDRSDGGDDNEW</sequence>
<dbReference type="AlphaFoldDB" id="A0A4D6NK01"/>
<feature type="region of interest" description="Disordered" evidence="1">
    <location>
        <begin position="26"/>
        <end position="61"/>
    </location>
</feature>
<proteinExistence type="predicted"/>
<organism evidence="2 3">
    <name type="scientific">Vigna unguiculata</name>
    <name type="common">Cowpea</name>
    <dbReference type="NCBI Taxonomy" id="3917"/>
    <lineage>
        <taxon>Eukaryota</taxon>
        <taxon>Viridiplantae</taxon>
        <taxon>Streptophyta</taxon>
        <taxon>Embryophyta</taxon>
        <taxon>Tracheophyta</taxon>
        <taxon>Spermatophyta</taxon>
        <taxon>Magnoliopsida</taxon>
        <taxon>eudicotyledons</taxon>
        <taxon>Gunneridae</taxon>
        <taxon>Pentapetalae</taxon>
        <taxon>rosids</taxon>
        <taxon>fabids</taxon>
        <taxon>Fabales</taxon>
        <taxon>Fabaceae</taxon>
        <taxon>Papilionoideae</taxon>
        <taxon>50 kb inversion clade</taxon>
        <taxon>NPAAA clade</taxon>
        <taxon>indigoferoid/millettioid clade</taxon>
        <taxon>Phaseoleae</taxon>
        <taxon>Vigna</taxon>
    </lineage>
</organism>
<name>A0A4D6NK01_VIGUN</name>
<keyword evidence="3" id="KW-1185">Reference proteome</keyword>
<gene>
    <name evidence="2" type="ORF">DEO72_LG11g1111</name>
</gene>